<dbReference type="STRING" id="762982.HMPREF9442_01227"/>
<comment type="caution">
    <text evidence="1">The sequence shown here is derived from an EMBL/GenBank/DDBJ whole genome shotgun (WGS) entry which is preliminary data.</text>
</comment>
<evidence type="ECO:0000313" key="1">
    <source>
        <dbReference type="EMBL" id="EGG55175.1"/>
    </source>
</evidence>
<reference evidence="1 2" key="1">
    <citation type="submission" date="2011-02" db="EMBL/GenBank/DDBJ databases">
        <authorList>
            <person name="Weinstock G."/>
            <person name="Sodergren E."/>
            <person name="Clifton S."/>
            <person name="Fulton L."/>
            <person name="Fulton B."/>
            <person name="Courtney L."/>
            <person name="Fronick C."/>
            <person name="Harrison M."/>
            <person name="Strong C."/>
            <person name="Farmer C."/>
            <person name="Delahaunty K."/>
            <person name="Markovic C."/>
            <person name="Hall O."/>
            <person name="Minx P."/>
            <person name="Tomlinson C."/>
            <person name="Mitreva M."/>
            <person name="Hou S."/>
            <person name="Chen J."/>
            <person name="Wollam A."/>
            <person name="Pepin K.H."/>
            <person name="Johnson M."/>
            <person name="Bhonagiri V."/>
            <person name="Zhang X."/>
            <person name="Suruliraj S."/>
            <person name="Warren W."/>
            <person name="Chinwalla A."/>
            <person name="Mardis E.R."/>
            <person name="Wilson R.K."/>
        </authorList>
    </citation>
    <scope>NUCLEOTIDE SEQUENCE [LARGE SCALE GENOMIC DNA]</scope>
    <source>
        <strain evidence="1 2">YIT 11841</strain>
    </source>
</reference>
<dbReference type="AlphaFoldDB" id="F3QSR7"/>
<dbReference type="eggNOG" id="COG2373">
    <property type="taxonomic scope" value="Bacteria"/>
</dbReference>
<dbReference type="Gene3D" id="2.60.40.1930">
    <property type="match status" value="1"/>
</dbReference>
<keyword evidence="2" id="KW-1185">Reference proteome</keyword>
<dbReference type="RefSeq" id="WP_008626188.1">
    <property type="nucleotide sequence ID" value="NZ_GL883834.1"/>
</dbReference>
<proteinExistence type="predicted"/>
<dbReference type="eggNOG" id="COG1629">
    <property type="taxonomic scope" value="Bacteria"/>
</dbReference>
<dbReference type="OrthoDB" id="679547at2"/>
<dbReference type="HOGENOM" id="CLU_409846_0_0_10"/>
<dbReference type="EMBL" id="AFBR01000031">
    <property type="protein sequence ID" value="EGG55175.1"/>
    <property type="molecule type" value="Genomic_DNA"/>
</dbReference>
<organism evidence="1 2">
    <name type="scientific">Paraprevotella xylaniphila YIT 11841</name>
    <dbReference type="NCBI Taxonomy" id="762982"/>
    <lineage>
        <taxon>Bacteria</taxon>
        <taxon>Pseudomonadati</taxon>
        <taxon>Bacteroidota</taxon>
        <taxon>Bacteroidia</taxon>
        <taxon>Bacteroidales</taxon>
        <taxon>Prevotellaceae</taxon>
        <taxon>Paraprevotella</taxon>
    </lineage>
</organism>
<evidence type="ECO:0000313" key="2">
    <source>
        <dbReference type="Proteomes" id="UP000005546"/>
    </source>
</evidence>
<gene>
    <name evidence="1" type="ORF">HMPREF9442_01227</name>
</gene>
<protein>
    <submittedName>
        <fullName evidence="1">Conserved domain protein</fullName>
    </submittedName>
</protein>
<dbReference type="Proteomes" id="UP000005546">
    <property type="component" value="Unassembled WGS sequence"/>
</dbReference>
<accession>F3QSR7</accession>
<name>F3QSR7_9BACT</name>
<sequence length="670" mass="78110">MKNVWFQIQFICNLLLFRYLPIFSQNGCLTYLPQHQEKVYLHFDQTAYFLKETIWFNAYILDESNRPTDISRVLYVELVSPEGGIVDTFKGKIENGTCHGQFALDSAYLSGYFEIRAYTRHMMNFGEDNYFSRVFPIYDIATDGNYHIRSMLDRLRPDLSKDNNLTFRERKEKARKPSKDTLPLSVQKAVNSVIRHYNYFTPDTIACESIPKDLRPGEKVELVFRATPYSQFSLSVCAEESFIHTHNKGDIYQTLFKDYSWVERSYQALQNFNPQKDIRYAPEKGITVDGDFILNKRRKIRFLPQATISLSIRTDSLHFGGNTKTDSCGYWAFTMDDFYGKRTGSLNAIRADFFWNESRIRMHKWFSPPPRQYQDNEYHHIQDYTIKTDSLTGTAEVGIKQLKEVKVTAQQHKRTWKGTTRSLVHYSYAEEQEYALDQTGSINFDGSYPTWKVVSSLLSRYYYPERYTRLLITNHYHGDYGIPEGHIHDGNLKQTDNIKEIVVRTDRATCLQYDYSRVPFQHHIEKNPTGTITIAHKYKSLGIPSEDNPYSIRAGLLNYLVCLIPYSSEEQIAKKLQPTIRLSPTSRATIIKGFSRPKELHQPKYNCSLKELDADFRRTLYWNPNVKTDAQGIARITFYNNNNCRSLHISAEGIGADGNPIIYYNKEKQK</sequence>